<feature type="compositionally biased region" description="Pro residues" evidence="2">
    <location>
        <begin position="265"/>
        <end position="274"/>
    </location>
</feature>
<accession>D3BNJ5</accession>
<feature type="compositionally biased region" description="Low complexity" evidence="2">
    <location>
        <begin position="194"/>
        <end position="232"/>
    </location>
</feature>
<dbReference type="SUPFAM" id="SSF54277">
    <property type="entry name" value="CAD &amp; PB1 domains"/>
    <property type="match status" value="1"/>
</dbReference>
<feature type="region of interest" description="Disordered" evidence="2">
    <location>
        <begin position="386"/>
        <end position="405"/>
    </location>
</feature>
<sequence length="488" mass="53604">MLKQTINKWSQASESFKNGDCNSALNALKSVDPTSKIQYNIGIIYCKMGNYREAIDHFTKSTELDKFMAISFFMRGVCYQQCDDRNHSIVDYDEAISKLRGHEYIDYTQLGLNFRLMLAEILFNKSMSLGAAGGSVAGLAQQCGTLPADPAFREQLKKLMEGQQVKIRTAPLDQLFRPPKVSDQAPPKLKTDQLSTPTYSSSAPTSPSPLLARVEQQQQQQQSSSASTSSAAPSPPRSKPLPAPKPSLSSSAPSLPTYKSNSSSAPPPPAPPLPGTTKRLPSRPISMAVKEPLITIKCFYQDRRLIQITESCTLQQLNEKIEMKFQESGLAIRFKSSASDFSYIKYQKDLEHALKIEVTELYLSRDGQKNNFEADAALPAKLRGSYLEDSEEPVVQQQPTTYKSNTLKRNFAPQSSAPAPAPPLPTSTKPPSIYSSSPTSAPLPLNRSGVRPTPIIPPRPSGSTTPPIPTSLKPSSAFVNRQQQQYSN</sequence>
<evidence type="ECO:0000256" key="1">
    <source>
        <dbReference type="PROSITE-ProRule" id="PRU00339"/>
    </source>
</evidence>
<feature type="compositionally biased region" description="Polar residues" evidence="2">
    <location>
        <begin position="472"/>
        <end position="488"/>
    </location>
</feature>
<dbReference type="PANTHER" id="PTHR15175">
    <property type="entry name" value="NEUTROPHIL CYTOSOLIC FACTOR 2, NEUTROPHIL NADPH OXIDASE FACTOR 2"/>
    <property type="match status" value="1"/>
</dbReference>
<dbReference type="AlphaFoldDB" id="D3BNJ5"/>
<feature type="compositionally biased region" description="Pro residues" evidence="2">
    <location>
        <begin position="233"/>
        <end position="245"/>
    </location>
</feature>
<dbReference type="SUPFAM" id="SSF48452">
    <property type="entry name" value="TPR-like"/>
    <property type="match status" value="1"/>
</dbReference>
<proteinExistence type="predicted"/>
<dbReference type="InterPro" id="IPR051864">
    <property type="entry name" value="NCF2_NOXA1"/>
</dbReference>
<gene>
    <name evidence="3" type="primary">ncfA</name>
    <name evidence="3" type="ORF">PPL_09698</name>
</gene>
<feature type="compositionally biased region" description="Polar residues" evidence="2">
    <location>
        <begin position="395"/>
        <end position="405"/>
    </location>
</feature>
<dbReference type="Gene3D" id="1.25.40.10">
    <property type="entry name" value="Tetratricopeptide repeat domain"/>
    <property type="match status" value="1"/>
</dbReference>
<dbReference type="PROSITE" id="PS50293">
    <property type="entry name" value="TPR_REGION"/>
    <property type="match status" value="1"/>
</dbReference>
<reference evidence="3 4" key="1">
    <citation type="journal article" date="2011" name="Genome Res.">
        <title>Phylogeny-wide analysis of social amoeba genomes highlights ancient origins for complex intercellular communication.</title>
        <authorList>
            <person name="Heidel A.J."/>
            <person name="Lawal H.M."/>
            <person name="Felder M."/>
            <person name="Schilde C."/>
            <person name="Helps N.R."/>
            <person name="Tunggal B."/>
            <person name="Rivero F."/>
            <person name="John U."/>
            <person name="Schleicher M."/>
            <person name="Eichinger L."/>
            <person name="Platzer M."/>
            <person name="Noegel A.A."/>
            <person name="Schaap P."/>
            <person name="Gloeckner G."/>
        </authorList>
    </citation>
    <scope>NUCLEOTIDE SEQUENCE [LARGE SCALE GENOMIC DNA]</scope>
    <source>
        <strain evidence="4">ATCC 26659 / Pp 5 / PN500</strain>
    </source>
</reference>
<organism evidence="3 4">
    <name type="scientific">Heterostelium pallidum (strain ATCC 26659 / Pp 5 / PN500)</name>
    <name type="common">Cellular slime mold</name>
    <name type="synonym">Polysphondylium pallidum</name>
    <dbReference type="NCBI Taxonomy" id="670386"/>
    <lineage>
        <taxon>Eukaryota</taxon>
        <taxon>Amoebozoa</taxon>
        <taxon>Evosea</taxon>
        <taxon>Eumycetozoa</taxon>
        <taxon>Dictyostelia</taxon>
        <taxon>Acytosteliales</taxon>
        <taxon>Acytosteliaceae</taxon>
        <taxon>Heterostelium</taxon>
    </lineage>
</organism>
<feature type="compositionally biased region" description="Low complexity" evidence="2">
    <location>
        <begin position="246"/>
        <end position="256"/>
    </location>
</feature>
<feature type="repeat" description="TPR" evidence="1">
    <location>
        <begin position="35"/>
        <end position="68"/>
    </location>
</feature>
<comment type="caution">
    <text evidence="3">The sequence shown here is derived from an EMBL/GenBank/DDBJ whole genome shotgun (WGS) entry which is preliminary data.</text>
</comment>
<keyword evidence="1" id="KW-0802">TPR repeat</keyword>
<evidence type="ECO:0000256" key="2">
    <source>
        <dbReference type="SAM" id="MobiDB-lite"/>
    </source>
</evidence>
<dbReference type="GeneID" id="31365173"/>
<dbReference type="PANTHER" id="PTHR15175:SF0">
    <property type="entry name" value="SH3 DOMAIN-CONTAINING PROTEIN C23A1.17"/>
    <property type="match status" value="1"/>
</dbReference>
<feature type="region of interest" description="Disordered" evidence="2">
    <location>
        <begin position="170"/>
        <end position="283"/>
    </location>
</feature>
<dbReference type="PROSITE" id="PS50005">
    <property type="entry name" value="TPR"/>
    <property type="match status" value="1"/>
</dbReference>
<evidence type="ECO:0000313" key="3">
    <source>
        <dbReference type="EMBL" id="EFA76946.1"/>
    </source>
</evidence>
<dbReference type="InterPro" id="IPR011990">
    <property type="entry name" value="TPR-like_helical_dom_sf"/>
</dbReference>
<dbReference type="Pfam" id="PF00515">
    <property type="entry name" value="TPR_1"/>
    <property type="match status" value="1"/>
</dbReference>
<dbReference type="EMBL" id="ADBJ01000044">
    <property type="protein sequence ID" value="EFA76946.1"/>
    <property type="molecule type" value="Genomic_DNA"/>
</dbReference>
<dbReference type="RefSeq" id="XP_020429078.1">
    <property type="nucleotide sequence ID" value="XM_020580491.1"/>
</dbReference>
<dbReference type="FunCoup" id="D3BNJ5">
    <property type="interactions" value="620"/>
</dbReference>
<dbReference type="InParanoid" id="D3BNJ5"/>
<evidence type="ECO:0000313" key="4">
    <source>
        <dbReference type="Proteomes" id="UP000001396"/>
    </source>
</evidence>
<dbReference type="SMART" id="SM00028">
    <property type="entry name" value="TPR"/>
    <property type="match status" value="2"/>
</dbReference>
<dbReference type="Proteomes" id="UP000001396">
    <property type="component" value="Unassembled WGS sequence"/>
</dbReference>
<feature type="region of interest" description="Disordered" evidence="2">
    <location>
        <begin position="410"/>
        <end position="488"/>
    </location>
</feature>
<dbReference type="STRING" id="670386.D3BNJ5"/>
<keyword evidence="4" id="KW-1185">Reference proteome</keyword>
<dbReference type="InterPro" id="IPR019734">
    <property type="entry name" value="TPR_rpt"/>
</dbReference>
<name>D3BNJ5_HETP5</name>
<protein>
    <submittedName>
        <fullName evidence="3">p67-like superoxide-generating NADPH oxidase</fullName>
    </submittedName>
</protein>